<keyword evidence="5" id="KW-1133">Transmembrane helix</keyword>
<name>A0AAU7PJ40_9FIRM</name>
<keyword evidence="5" id="KW-0812">Transmembrane</keyword>
<feature type="domain" description="YknX-like beta-barrel" evidence="7">
    <location>
        <begin position="302"/>
        <end position="375"/>
    </location>
</feature>
<feature type="domain" description="Multidrug resistance protein MdtA-like barrel-sandwich hybrid" evidence="6">
    <location>
        <begin position="112"/>
        <end position="286"/>
    </location>
</feature>
<comment type="subcellular location">
    <subcellularLocation>
        <location evidence="1">Cell envelope</location>
    </subcellularLocation>
</comment>
<evidence type="ECO:0000256" key="3">
    <source>
        <dbReference type="SAM" id="Coils"/>
    </source>
</evidence>
<dbReference type="InterPro" id="IPR058625">
    <property type="entry name" value="MdtA-like_BSH"/>
</dbReference>
<evidence type="ECO:0000259" key="6">
    <source>
        <dbReference type="Pfam" id="PF25917"/>
    </source>
</evidence>
<evidence type="ECO:0000259" key="7">
    <source>
        <dbReference type="Pfam" id="PF25990"/>
    </source>
</evidence>
<evidence type="ECO:0000256" key="1">
    <source>
        <dbReference type="ARBA" id="ARBA00004196"/>
    </source>
</evidence>
<sequence>MNRFKRNVEETGGASEMEAMEPMSDETFDKELQSLMKEEKGGKKKKKGPRKKWSRKRKIITIGASAIGAFFIAIKVLAGGGSAALPVTVSPLAKGEVVEMLSVSGPVQGTDSVEVVSNLHAEILELPVKEGDKVEKGQVLAVLDDKDAKKEVDIAQNAYDLAVSTYQDKQLEAENGYAKAKQDFDTAKANYNRTLALFQGGSASQVELETASNTMNDAQREISTYTLKNGRPVANESYALQIEKEAFELEQKKEALNNTKVISPIAGTVVRVSCKVGRFADKTDDDKPMFIINNLDVLEMRINVSEYSIGKVAIGQPVEISADILSGETARGEVTAISPTGEEKGNGSTERVIPTTIRIIDQNTRLIAGITAKAKIELQKVENVWVVPISAVIQQPDGGTAIACVKDNIVTFIPVKTGVESDIQAEIIPEEEEALTEGLQVIGAPSSMLTEGMAVTVIPSVQ</sequence>
<dbReference type="Gene3D" id="1.10.287.470">
    <property type="entry name" value="Helix hairpin bin"/>
    <property type="match status" value="1"/>
</dbReference>
<dbReference type="InterPro" id="IPR050465">
    <property type="entry name" value="UPF0194_transport"/>
</dbReference>
<protein>
    <submittedName>
        <fullName evidence="8">HlyD family efflux transporter periplasmic adaptor subunit</fullName>
    </submittedName>
</protein>
<keyword evidence="2 3" id="KW-0175">Coiled coil</keyword>
<feature type="transmembrane region" description="Helical" evidence="5">
    <location>
        <begin position="59"/>
        <end position="78"/>
    </location>
</feature>
<proteinExistence type="predicted"/>
<feature type="coiled-coil region" evidence="3">
    <location>
        <begin position="208"/>
        <end position="259"/>
    </location>
</feature>
<reference evidence="8" key="1">
    <citation type="submission" date="2024-06" db="EMBL/GenBank/DDBJ databases">
        <title>Lacrimispora cavernae sp. nov., a novel anaerobe isolated from bat guano pile inside a cave.</title>
        <authorList>
            <person name="Miller S.L."/>
            <person name="Lu N."/>
            <person name="King J."/>
            <person name="Sankaranarayanan K."/>
            <person name="Lawson P.A."/>
        </authorList>
    </citation>
    <scope>NUCLEOTIDE SEQUENCE</scope>
    <source>
        <strain evidence="8">BS-2</strain>
    </source>
</reference>
<accession>A0AAU7PJ40</accession>
<gene>
    <name evidence="8" type="ORF">ABFV83_10880</name>
</gene>
<dbReference type="AlphaFoldDB" id="A0AAU7PJ40"/>
<evidence type="ECO:0000256" key="5">
    <source>
        <dbReference type="SAM" id="Phobius"/>
    </source>
</evidence>
<dbReference type="RefSeq" id="WP_349943790.1">
    <property type="nucleotide sequence ID" value="NZ_CP157940.1"/>
</dbReference>
<feature type="compositionally biased region" description="Basic residues" evidence="4">
    <location>
        <begin position="42"/>
        <end position="53"/>
    </location>
</feature>
<evidence type="ECO:0000256" key="2">
    <source>
        <dbReference type="ARBA" id="ARBA00023054"/>
    </source>
</evidence>
<dbReference type="Gene3D" id="2.40.50.100">
    <property type="match status" value="1"/>
</dbReference>
<dbReference type="GO" id="GO:0030313">
    <property type="term" value="C:cell envelope"/>
    <property type="evidence" value="ECO:0007669"/>
    <property type="project" value="UniProtKB-SubCell"/>
</dbReference>
<dbReference type="EMBL" id="CP157940">
    <property type="protein sequence ID" value="XBS52344.1"/>
    <property type="molecule type" value="Genomic_DNA"/>
</dbReference>
<dbReference type="Pfam" id="PF25990">
    <property type="entry name" value="Beta-barrel_YknX"/>
    <property type="match status" value="1"/>
</dbReference>
<feature type="compositionally biased region" description="Basic and acidic residues" evidence="4">
    <location>
        <begin position="27"/>
        <end position="41"/>
    </location>
</feature>
<evidence type="ECO:0000313" key="8">
    <source>
        <dbReference type="EMBL" id="XBS52344.1"/>
    </source>
</evidence>
<dbReference type="Pfam" id="PF25917">
    <property type="entry name" value="BSH_RND"/>
    <property type="match status" value="1"/>
</dbReference>
<dbReference type="Gene3D" id="2.40.30.170">
    <property type="match status" value="1"/>
</dbReference>
<evidence type="ECO:0000256" key="4">
    <source>
        <dbReference type="SAM" id="MobiDB-lite"/>
    </source>
</evidence>
<feature type="region of interest" description="Disordered" evidence="4">
    <location>
        <begin position="1"/>
        <end position="53"/>
    </location>
</feature>
<dbReference type="InterPro" id="IPR058636">
    <property type="entry name" value="Beta-barrel_YknX"/>
</dbReference>
<keyword evidence="5" id="KW-0472">Membrane</keyword>
<dbReference type="PANTHER" id="PTHR32347:SF14">
    <property type="entry name" value="EFFLUX SYSTEM COMPONENT YKNX-RELATED"/>
    <property type="match status" value="1"/>
</dbReference>
<dbReference type="SUPFAM" id="SSF111369">
    <property type="entry name" value="HlyD-like secretion proteins"/>
    <property type="match status" value="1"/>
</dbReference>
<organism evidence="8">
    <name type="scientific">Lacrimispora sp. BS-2</name>
    <dbReference type="NCBI Taxonomy" id="3151850"/>
    <lineage>
        <taxon>Bacteria</taxon>
        <taxon>Bacillati</taxon>
        <taxon>Bacillota</taxon>
        <taxon>Clostridia</taxon>
        <taxon>Lachnospirales</taxon>
        <taxon>Lachnospiraceae</taxon>
        <taxon>Lacrimispora</taxon>
    </lineage>
</organism>
<dbReference type="PANTHER" id="PTHR32347">
    <property type="entry name" value="EFFLUX SYSTEM COMPONENT YKNX-RELATED"/>
    <property type="match status" value="1"/>
</dbReference>
<dbReference type="Gene3D" id="2.40.420.20">
    <property type="match status" value="1"/>
</dbReference>